<dbReference type="Pfam" id="PF00589">
    <property type="entry name" value="Phage_integrase"/>
    <property type="match status" value="1"/>
</dbReference>
<dbReference type="GO" id="GO:0075713">
    <property type="term" value="P:establishment of integrated proviral latency"/>
    <property type="evidence" value="ECO:0007669"/>
    <property type="project" value="UniProtKB-KW"/>
</dbReference>
<name>A0A8S5SR08_9CAUD</name>
<dbReference type="GO" id="GO:0016740">
    <property type="term" value="F:transferase activity"/>
    <property type="evidence" value="ECO:0007669"/>
    <property type="project" value="UniProtKB-KW"/>
</dbReference>
<evidence type="ECO:0000256" key="10">
    <source>
        <dbReference type="PROSITE-ProRule" id="PRU01248"/>
    </source>
</evidence>
<evidence type="ECO:0000256" key="3">
    <source>
        <dbReference type="ARBA" id="ARBA00022679"/>
    </source>
</evidence>
<dbReference type="InterPro" id="IPR010998">
    <property type="entry name" value="Integrase_recombinase_N"/>
</dbReference>
<dbReference type="SUPFAM" id="SSF56349">
    <property type="entry name" value="DNA breaking-rejoining enzymes"/>
    <property type="match status" value="1"/>
</dbReference>
<dbReference type="Pfam" id="PF22022">
    <property type="entry name" value="Phage_int_M"/>
    <property type="match status" value="1"/>
</dbReference>
<dbReference type="EMBL" id="BK032653">
    <property type="protein sequence ID" value="DAF53433.1"/>
    <property type="molecule type" value="Genomic_DNA"/>
</dbReference>
<evidence type="ECO:0000256" key="2">
    <source>
        <dbReference type="ARBA" id="ARBA00016082"/>
    </source>
</evidence>
<reference evidence="13" key="1">
    <citation type="journal article" date="2021" name="Proc. Natl. Acad. Sci. U.S.A.">
        <title>A Catalog of Tens of Thousands of Viruses from Human Metagenomes Reveals Hidden Associations with Chronic Diseases.</title>
        <authorList>
            <person name="Tisza M.J."/>
            <person name="Buck C.B."/>
        </authorList>
    </citation>
    <scope>NUCLEOTIDE SEQUENCE</scope>
    <source>
        <strain evidence="13">CtXBg1</strain>
    </source>
</reference>
<evidence type="ECO:0000256" key="5">
    <source>
        <dbReference type="ARBA" id="ARBA00023125"/>
    </source>
</evidence>
<protein>
    <recommendedName>
        <fullName evidence="2">Integrase</fullName>
    </recommendedName>
</protein>
<evidence type="ECO:0000256" key="4">
    <source>
        <dbReference type="ARBA" id="ARBA00022908"/>
    </source>
</evidence>
<dbReference type="PROSITE" id="PS51900">
    <property type="entry name" value="CB"/>
    <property type="match status" value="1"/>
</dbReference>
<keyword evidence="4" id="KW-0229">DNA integration</keyword>
<dbReference type="PANTHER" id="PTHR30629:SF2">
    <property type="entry name" value="PROPHAGE INTEGRASE INTS-RELATED"/>
    <property type="match status" value="1"/>
</dbReference>
<dbReference type="GO" id="GO:0006310">
    <property type="term" value="P:DNA recombination"/>
    <property type="evidence" value="ECO:0007669"/>
    <property type="project" value="UniProtKB-KW"/>
</dbReference>
<dbReference type="GO" id="GO:0003677">
    <property type="term" value="F:DNA binding"/>
    <property type="evidence" value="ECO:0007669"/>
    <property type="project" value="UniProtKB-UniRule"/>
</dbReference>
<evidence type="ECO:0000259" key="11">
    <source>
        <dbReference type="PROSITE" id="PS51898"/>
    </source>
</evidence>
<dbReference type="InterPro" id="IPR011010">
    <property type="entry name" value="DNA_brk_join_enz"/>
</dbReference>
<dbReference type="GO" id="GO:0046718">
    <property type="term" value="P:symbiont entry into host cell"/>
    <property type="evidence" value="ECO:0007669"/>
    <property type="project" value="UniProtKB-KW"/>
</dbReference>
<dbReference type="CDD" id="cd00801">
    <property type="entry name" value="INT_P4_C"/>
    <property type="match status" value="1"/>
</dbReference>
<keyword evidence="7" id="KW-1179">Viral genome integration</keyword>
<comment type="function">
    <text evidence="9">Integrase is necessary for integration of the phage into the host genome by site-specific recombination. In conjunction with excisionase, integrase is also necessary for excision of the prophage from the host genome.</text>
</comment>
<dbReference type="GO" id="GO:0015074">
    <property type="term" value="P:DNA integration"/>
    <property type="evidence" value="ECO:0007669"/>
    <property type="project" value="UniProtKB-KW"/>
</dbReference>
<dbReference type="Pfam" id="PF13356">
    <property type="entry name" value="Arm-DNA-bind_3"/>
    <property type="match status" value="1"/>
</dbReference>
<dbReference type="InterPro" id="IPR038488">
    <property type="entry name" value="Integrase_DNA-bd_sf"/>
</dbReference>
<feature type="domain" description="Tyr recombinase" evidence="11">
    <location>
        <begin position="209"/>
        <end position="379"/>
    </location>
</feature>
<evidence type="ECO:0000259" key="12">
    <source>
        <dbReference type="PROSITE" id="PS51900"/>
    </source>
</evidence>
<comment type="similarity">
    <text evidence="1">Belongs to the 'phage' integrase family.</text>
</comment>
<dbReference type="PROSITE" id="PS51898">
    <property type="entry name" value="TYR_RECOMBINASE"/>
    <property type="match status" value="1"/>
</dbReference>
<dbReference type="InterPro" id="IPR025166">
    <property type="entry name" value="Integrase_DNA_bind_dom"/>
</dbReference>
<dbReference type="Gene3D" id="1.10.150.130">
    <property type="match status" value="1"/>
</dbReference>
<feature type="domain" description="Core-binding (CB)" evidence="12">
    <location>
        <begin position="96"/>
        <end position="179"/>
    </location>
</feature>
<evidence type="ECO:0000256" key="7">
    <source>
        <dbReference type="ARBA" id="ARBA00023195"/>
    </source>
</evidence>
<dbReference type="PANTHER" id="PTHR30629">
    <property type="entry name" value="PROPHAGE INTEGRASE"/>
    <property type="match status" value="1"/>
</dbReference>
<dbReference type="InterPro" id="IPR044068">
    <property type="entry name" value="CB"/>
</dbReference>
<dbReference type="GO" id="GO:0044826">
    <property type="term" value="P:viral genome integration into host DNA"/>
    <property type="evidence" value="ECO:0007669"/>
    <property type="project" value="UniProtKB-KW"/>
</dbReference>
<accession>A0A8S5SR08</accession>
<evidence type="ECO:0000313" key="13">
    <source>
        <dbReference type="EMBL" id="DAF53433.1"/>
    </source>
</evidence>
<keyword evidence="6" id="KW-0233">DNA recombination</keyword>
<keyword evidence="5 10" id="KW-0238">DNA-binding</keyword>
<proteinExistence type="inferred from homology"/>
<dbReference type="InterPro" id="IPR053876">
    <property type="entry name" value="Phage_int_M"/>
</dbReference>
<evidence type="ECO:0000256" key="8">
    <source>
        <dbReference type="ARBA" id="ARBA00023296"/>
    </source>
</evidence>
<dbReference type="InterPro" id="IPR050808">
    <property type="entry name" value="Phage_Integrase"/>
</dbReference>
<evidence type="ECO:0000256" key="1">
    <source>
        <dbReference type="ARBA" id="ARBA00008857"/>
    </source>
</evidence>
<evidence type="ECO:0000256" key="9">
    <source>
        <dbReference type="ARBA" id="ARBA00049605"/>
    </source>
</evidence>
<dbReference type="Gene3D" id="3.30.160.390">
    <property type="entry name" value="Integrase, DNA-binding domain"/>
    <property type="match status" value="1"/>
</dbReference>
<dbReference type="InterPro" id="IPR013762">
    <property type="entry name" value="Integrase-like_cat_sf"/>
</dbReference>
<dbReference type="Gene3D" id="1.10.443.10">
    <property type="entry name" value="Intergrase catalytic core"/>
    <property type="match status" value="1"/>
</dbReference>
<keyword evidence="3" id="KW-0808">Transferase</keyword>
<organism evidence="13">
    <name type="scientific">Podoviridae sp. ctXBg1</name>
    <dbReference type="NCBI Taxonomy" id="2827739"/>
    <lineage>
        <taxon>Viruses</taxon>
        <taxon>Duplodnaviria</taxon>
        <taxon>Heunggongvirae</taxon>
        <taxon>Uroviricota</taxon>
        <taxon>Caudoviricetes</taxon>
    </lineage>
</organism>
<dbReference type="InterPro" id="IPR002104">
    <property type="entry name" value="Integrase_catalytic"/>
</dbReference>
<sequence length="399" mass="46073">MKIKVTLKNYLTLPEGFYTVAPNLVYIVRGNTRRFVFRYMLNGKRYDKSIGPVSKVDLTQAKNTAKEFLGKLAAGESLLKTKKEKLEEEYLKDDTPLFKRFADQTLEKIKDVKCWRNEKTYTNMVKYFDTYVYPVIGNKRIDEIKRTDVLAVLQPIWITKNETAQKIRTRLENILAYAVNDGYLEFNCALWKGNLDQYLPPPSKVKTVQHYTSMPFEELQEKIGIFLPTNNRTRQIIVFTILTACRVGETSGAKWSEFDFENNIWSIPPERRKDGKPYPHRVPLSRQALELLKSIERTSEFVFAINGEEGSKYSLTTMFKRMTGTNATMHGFRSTFRDWAAENEINDSVAEKCLMHSVGNAVVQAYQRSDLLELRRPVMQAWADAVLALQPDGQLSEPV</sequence>
<evidence type="ECO:0000256" key="6">
    <source>
        <dbReference type="ARBA" id="ARBA00023172"/>
    </source>
</evidence>
<keyword evidence="8" id="KW-1160">Virus entry into host cell</keyword>